<protein>
    <submittedName>
        <fullName evidence="1">Uncharacterized protein</fullName>
    </submittedName>
</protein>
<proteinExistence type="predicted"/>
<sequence length="120" mass="13149">RLPRVSSCGASRGAAVSTTLGSVATPRVRFSARVPFTKSAPPERVSFCHFSLVLSLYLSFAQRSRFHLGQRCECTSSERTLYAPSIHRAQALRHRSGIARHRMSGSSTSPDEIITFVEGP</sequence>
<evidence type="ECO:0000313" key="2">
    <source>
        <dbReference type="Proteomes" id="UP000310200"/>
    </source>
</evidence>
<feature type="non-terminal residue" evidence="1">
    <location>
        <position position="1"/>
    </location>
</feature>
<gene>
    <name evidence="1" type="ORF">DBV15_13016</name>
</gene>
<name>A0A4S2JMK4_9HYME</name>
<comment type="caution">
    <text evidence="1">The sequence shown here is derived from an EMBL/GenBank/DDBJ whole genome shotgun (WGS) entry which is preliminary data.</text>
</comment>
<evidence type="ECO:0000313" key="1">
    <source>
        <dbReference type="EMBL" id="TGZ37421.1"/>
    </source>
</evidence>
<organism evidence="1 2">
    <name type="scientific">Temnothorax longispinosus</name>
    <dbReference type="NCBI Taxonomy" id="300112"/>
    <lineage>
        <taxon>Eukaryota</taxon>
        <taxon>Metazoa</taxon>
        <taxon>Ecdysozoa</taxon>
        <taxon>Arthropoda</taxon>
        <taxon>Hexapoda</taxon>
        <taxon>Insecta</taxon>
        <taxon>Pterygota</taxon>
        <taxon>Neoptera</taxon>
        <taxon>Endopterygota</taxon>
        <taxon>Hymenoptera</taxon>
        <taxon>Apocrita</taxon>
        <taxon>Aculeata</taxon>
        <taxon>Formicoidea</taxon>
        <taxon>Formicidae</taxon>
        <taxon>Myrmicinae</taxon>
        <taxon>Temnothorax</taxon>
    </lineage>
</organism>
<dbReference type="Proteomes" id="UP000310200">
    <property type="component" value="Unassembled WGS sequence"/>
</dbReference>
<reference evidence="1 2" key="1">
    <citation type="journal article" date="2019" name="Philos. Trans. R. Soc. Lond., B, Biol. Sci.">
        <title>Ant behaviour and brain gene expression of defending hosts depend on the ecological success of the intruding social parasite.</title>
        <authorList>
            <person name="Kaur R."/>
            <person name="Stoldt M."/>
            <person name="Jongepier E."/>
            <person name="Feldmeyer B."/>
            <person name="Menzel F."/>
            <person name="Bornberg-Bauer E."/>
            <person name="Foitzik S."/>
        </authorList>
    </citation>
    <scope>NUCLEOTIDE SEQUENCE [LARGE SCALE GENOMIC DNA]</scope>
    <source>
        <tissue evidence="1">Whole body</tissue>
    </source>
</reference>
<dbReference type="AlphaFoldDB" id="A0A4S2JMK4"/>
<dbReference type="EMBL" id="QBLH01003552">
    <property type="protein sequence ID" value="TGZ37421.1"/>
    <property type="molecule type" value="Genomic_DNA"/>
</dbReference>
<keyword evidence="2" id="KW-1185">Reference proteome</keyword>
<accession>A0A4S2JMK4</accession>